<dbReference type="EMBL" id="JARRTL010000011">
    <property type="protein sequence ID" value="MEC0485861.1"/>
    <property type="molecule type" value="Genomic_DNA"/>
</dbReference>
<comment type="caution">
    <text evidence="10">The sequence shown here is derived from an EMBL/GenBank/DDBJ whole genome shotgun (WGS) entry which is preliminary data.</text>
</comment>
<gene>
    <name evidence="10" type="ORF">AB447_203320</name>
    <name evidence="11" type="ORF">P8828_13635</name>
</gene>
<dbReference type="PANTHER" id="PTHR35789">
    <property type="entry name" value="SPORE GERMINATION PROTEIN B3"/>
    <property type="match status" value="1"/>
</dbReference>
<keyword evidence="3" id="KW-0309">Germination</keyword>
<evidence type="ECO:0000256" key="1">
    <source>
        <dbReference type="ARBA" id="ARBA00004635"/>
    </source>
</evidence>
<dbReference type="Proteomes" id="UP001341297">
    <property type="component" value="Unassembled WGS sequence"/>
</dbReference>
<dbReference type="EMBL" id="LECW02000012">
    <property type="protein sequence ID" value="KRT94329.1"/>
    <property type="molecule type" value="Genomic_DNA"/>
</dbReference>
<dbReference type="Pfam" id="PF05504">
    <property type="entry name" value="Spore_GerAC"/>
    <property type="match status" value="1"/>
</dbReference>
<dbReference type="AlphaFoldDB" id="A0A0J6EUP9"/>
<dbReference type="Proteomes" id="UP000036168">
    <property type="component" value="Unassembled WGS sequence"/>
</dbReference>
<organism evidence="10 12">
    <name type="scientific">Bacillus glycinifermentans</name>
    <dbReference type="NCBI Taxonomy" id="1664069"/>
    <lineage>
        <taxon>Bacteria</taxon>
        <taxon>Bacillati</taxon>
        <taxon>Bacillota</taxon>
        <taxon>Bacilli</taxon>
        <taxon>Bacillales</taxon>
        <taxon>Bacillaceae</taxon>
        <taxon>Bacillus</taxon>
    </lineage>
</organism>
<evidence type="ECO:0000256" key="4">
    <source>
        <dbReference type="ARBA" id="ARBA00022729"/>
    </source>
</evidence>
<reference evidence="11 13" key="3">
    <citation type="submission" date="2023-03" db="EMBL/GenBank/DDBJ databases">
        <title>Agriculturally important microbes genome sequencing.</title>
        <authorList>
            <person name="Dunlap C."/>
        </authorList>
    </citation>
    <scope>NUCLEOTIDE SEQUENCE [LARGE SCALE GENOMIC DNA]</scope>
    <source>
        <strain evidence="11 13">CBP-3203</strain>
    </source>
</reference>
<evidence type="ECO:0000313" key="11">
    <source>
        <dbReference type="EMBL" id="MEC0485861.1"/>
    </source>
</evidence>
<dbReference type="InterPro" id="IPR057336">
    <property type="entry name" value="GerAC_N"/>
</dbReference>
<name>A0A0J6EUP9_9BACI</name>
<accession>A0A0J6HAN4</accession>
<evidence type="ECO:0000313" key="10">
    <source>
        <dbReference type="EMBL" id="KRT94329.1"/>
    </source>
</evidence>
<reference evidence="10" key="2">
    <citation type="submission" date="2015-10" db="EMBL/GenBank/DDBJ databases">
        <authorList>
            <person name="Gilbert D.G."/>
        </authorList>
    </citation>
    <scope>NUCLEOTIDE SEQUENCE</scope>
    <source>
        <strain evidence="10">GO-13</strain>
    </source>
</reference>
<feature type="domain" description="Spore germination protein N-terminal" evidence="9">
    <location>
        <begin position="21"/>
        <end position="191"/>
    </location>
</feature>
<accession>A0A0J6EUP9</accession>
<evidence type="ECO:0000256" key="5">
    <source>
        <dbReference type="ARBA" id="ARBA00023136"/>
    </source>
</evidence>
<evidence type="ECO:0000256" key="6">
    <source>
        <dbReference type="ARBA" id="ARBA00023139"/>
    </source>
</evidence>
<dbReference type="InterPro" id="IPR046953">
    <property type="entry name" value="Spore_GerAC-like_C"/>
</dbReference>
<dbReference type="GO" id="GO:0009847">
    <property type="term" value="P:spore germination"/>
    <property type="evidence" value="ECO:0007669"/>
    <property type="project" value="InterPro"/>
</dbReference>
<dbReference type="InterPro" id="IPR008844">
    <property type="entry name" value="Spore_GerAC-like"/>
</dbReference>
<evidence type="ECO:0000313" key="13">
    <source>
        <dbReference type="Proteomes" id="UP001341297"/>
    </source>
</evidence>
<dbReference type="RefSeq" id="WP_048353243.1">
    <property type="nucleotide sequence ID" value="NZ_CP023481.1"/>
</dbReference>
<dbReference type="PATRIC" id="fig|1664069.3.peg.4953"/>
<dbReference type="NCBIfam" id="TIGR02887">
    <property type="entry name" value="spore_ger_x_C"/>
    <property type="match status" value="1"/>
</dbReference>
<comment type="similarity">
    <text evidence="2">Belongs to the GerABKC lipoprotein family.</text>
</comment>
<evidence type="ECO:0000256" key="2">
    <source>
        <dbReference type="ARBA" id="ARBA00007886"/>
    </source>
</evidence>
<dbReference type="PANTHER" id="PTHR35789:SF1">
    <property type="entry name" value="SPORE GERMINATION PROTEIN B3"/>
    <property type="match status" value="1"/>
</dbReference>
<dbReference type="PROSITE" id="PS51257">
    <property type="entry name" value="PROKAR_LIPOPROTEIN"/>
    <property type="match status" value="1"/>
</dbReference>
<dbReference type="InterPro" id="IPR038501">
    <property type="entry name" value="Spore_GerAC_C_sf"/>
</dbReference>
<dbReference type="Gene3D" id="3.30.300.210">
    <property type="entry name" value="Nutrient germinant receptor protein C, domain 3"/>
    <property type="match status" value="1"/>
</dbReference>
<keyword evidence="4" id="KW-0732">Signal</keyword>
<dbReference type="STRING" id="1664069.BGLY_3884"/>
<keyword evidence="5" id="KW-0472">Membrane</keyword>
<dbReference type="Pfam" id="PF25198">
    <property type="entry name" value="Spore_GerAC_N"/>
    <property type="match status" value="1"/>
</dbReference>
<dbReference type="GO" id="GO:0016020">
    <property type="term" value="C:membrane"/>
    <property type="evidence" value="ECO:0007669"/>
    <property type="project" value="UniProtKB-SubCell"/>
</dbReference>
<protein>
    <submittedName>
        <fullName evidence="11">Ger(X)C family spore germination protein</fullName>
    </submittedName>
    <submittedName>
        <fullName evidence="10">Spore gernimation protein</fullName>
    </submittedName>
</protein>
<dbReference type="Gene3D" id="6.20.190.10">
    <property type="entry name" value="Nutrient germinant receptor protein C, domain 1"/>
    <property type="match status" value="1"/>
</dbReference>
<evidence type="ECO:0000256" key="7">
    <source>
        <dbReference type="ARBA" id="ARBA00023288"/>
    </source>
</evidence>
<sequence length="373" mass="42267">MKKKGILAVLSLLLLLTGCWDSRQIEKFSIAIGLGVDKGEGDKKVKLSYQILDPKKIGQNAGSEDPTKVVSTSGTTIHQTIRSTALKVFPVFSQHLQVIIFSEKLVSDIALDALINQFIRDNSLRRSSEVYITPGSPSKLLNIDDSGDPASEIIHNVSENRASTIKLLEPVTLGDISIRMQMGLSFIMPRVVEKGGQIQVDGGSVIKKNRYYADISSSDIEALNLLIGRVNGGVIDSRHKGHLFSYEIFSMNHRIHTTRKNGKYKFDIHSEIKGRLSEDWYRGEDSFNETYVNAIEQAVERDIHQRVTRVIHRMQNDLKTDVTKLAEYARINYPKEWQKDKYRWDEKFSEADINYHIDAIVQDFGTKGKTKKR</sequence>
<evidence type="ECO:0000259" key="8">
    <source>
        <dbReference type="Pfam" id="PF05504"/>
    </source>
</evidence>
<evidence type="ECO:0000313" key="12">
    <source>
        <dbReference type="Proteomes" id="UP000036168"/>
    </source>
</evidence>
<dbReference type="OrthoDB" id="2569624at2"/>
<comment type="subcellular location">
    <subcellularLocation>
        <location evidence="1">Membrane</location>
        <topology evidence="1">Lipid-anchor</topology>
    </subcellularLocation>
</comment>
<proteinExistence type="inferred from homology"/>
<reference evidence="10 12" key="1">
    <citation type="journal article" date="2015" name="Int. J. Syst. Evol. Microbiol.">
        <title>Bacillus glycinifermentans sp. nov., isolated from fermented soybean paste.</title>
        <authorList>
            <person name="Kim S.J."/>
            <person name="Dunlap C.A."/>
            <person name="Kwon S.W."/>
            <person name="Rooney A.P."/>
        </authorList>
    </citation>
    <scope>NUCLEOTIDE SEQUENCE [LARGE SCALE GENOMIC DNA]</scope>
    <source>
        <strain evidence="10 12">GO-13</strain>
    </source>
</reference>
<evidence type="ECO:0000259" key="9">
    <source>
        <dbReference type="Pfam" id="PF25198"/>
    </source>
</evidence>
<evidence type="ECO:0000256" key="3">
    <source>
        <dbReference type="ARBA" id="ARBA00022544"/>
    </source>
</evidence>
<feature type="domain" description="Spore germination GerAC-like C-terminal" evidence="8">
    <location>
        <begin position="201"/>
        <end position="365"/>
    </location>
</feature>
<keyword evidence="6" id="KW-0564">Palmitate</keyword>
<keyword evidence="13" id="KW-1185">Reference proteome</keyword>
<keyword evidence="7" id="KW-0449">Lipoprotein</keyword>